<protein>
    <submittedName>
        <fullName evidence="1">Replication protein VP4</fullName>
    </submittedName>
</protein>
<accession>A0A2R3UAL8</accession>
<evidence type="ECO:0000313" key="1">
    <source>
        <dbReference type="EMBL" id="AVQ10233.1"/>
    </source>
</evidence>
<dbReference type="EMBL" id="MH029524">
    <property type="protein sequence ID" value="AVQ10233.1"/>
    <property type="molecule type" value="Genomic_DNA"/>
</dbReference>
<name>A0A2R3UAL8_9VIRU</name>
<organism evidence="1">
    <name type="scientific">Gokushovirinae environmental samples</name>
    <dbReference type="NCBI Taxonomy" id="1478972"/>
    <lineage>
        <taxon>Viruses</taxon>
        <taxon>Monodnaviria</taxon>
        <taxon>Sangervirae</taxon>
        <taxon>Phixviricota</taxon>
        <taxon>Malgrandaviricetes</taxon>
        <taxon>Petitvirales</taxon>
        <taxon>Microviridae</taxon>
        <taxon>environmental samples</taxon>
    </lineage>
</organism>
<reference evidence="1" key="1">
    <citation type="submission" date="2018-03" db="EMBL/GenBank/DDBJ databases">
        <title>Twenty-four Novel Viral Genomes identified from the Dushanzi Mud Volcanic Sediment in Xinjiang, China.</title>
        <authorList>
            <person name="Han L."/>
        </authorList>
    </citation>
    <scope>NUCLEOTIDE SEQUENCE</scope>
</reference>
<proteinExistence type="predicted"/>
<sequence length="74" mass="8542">MYPRDQLIVNGVACRPPKYYDILLERESPTILESLKLARVENAKKFSADNVPARLAVREKVARARLNFKVRTLE</sequence>